<name>A0AAD5RYI7_9PEZI</name>
<evidence type="ECO:0000313" key="2">
    <source>
        <dbReference type="Proteomes" id="UP001201980"/>
    </source>
</evidence>
<dbReference type="Proteomes" id="UP001201980">
    <property type="component" value="Unassembled WGS sequence"/>
</dbReference>
<sequence>MQAAIALEDTRAYKAVEDVEENSRACLPLNLAALWPPVVLHPDPDTSLSKPHLVSSPVADSNTAVNNCGILILGYHGTHRSRNAFSFIALTFAHGPNTTTAANTDEWFLCRSPLPGFDRDKAHRRAELMHAGTIMIDGQPTHRAHTGDVYGIVSRCAGTQGFKTPGSDTSFTRLPYKWPWRLEKVCFRPDQLNWDCEAGLRVPSAGTGSALGNFGEVAGSDKAAHHHTPSVKVRYSASFVAHA</sequence>
<comment type="caution">
    <text evidence="1">The sequence shown here is derived from an EMBL/GenBank/DDBJ whole genome shotgun (WGS) entry which is preliminary data.</text>
</comment>
<reference evidence="1" key="1">
    <citation type="submission" date="2022-07" db="EMBL/GenBank/DDBJ databases">
        <title>Draft genome sequence of Zalerion maritima ATCC 34329, a (micro)plastics degrading marine fungus.</title>
        <authorList>
            <person name="Paco A."/>
            <person name="Goncalves M.F.M."/>
            <person name="Rocha-Santos T.A.P."/>
            <person name="Alves A."/>
        </authorList>
    </citation>
    <scope>NUCLEOTIDE SEQUENCE</scope>
    <source>
        <strain evidence="1">ATCC 34329</strain>
    </source>
</reference>
<protein>
    <submittedName>
        <fullName evidence="1">Uncharacterized protein</fullName>
    </submittedName>
</protein>
<dbReference type="AlphaFoldDB" id="A0AAD5RYI7"/>
<gene>
    <name evidence="1" type="ORF">MKZ38_002850</name>
</gene>
<organism evidence="1 2">
    <name type="scientific">Zalerion maritima</name>
    <dbReference type="NCBI Taxonomy" id="339359"/>
    <lineage>
        <taxon>Eukaryota</taxon>
        <taxon>Fungi</taxon>
        <taxon>Dikarya</taxon>
        <taxon>Ascomycota</taxon>
        <taxon>Pezizomycotina</taxon>
        <taxon>Sordariomycetes</taxon>
        <taxon>Lulworthiomycetidae</taxon>
        <taxon>Lulworthiales</taxon>
        <taxon>Lulworthiaceae</taxon>
        <taxon>Zalerion</taxon>
    </lineage>
</organism>
<proteinExistence type="predicted"/>
<keyword evidence="2" id="KW-1185">Reference proteome</keyword>
<evidence type="ECO:0000313" key="1">
    <source>
        <dbReference type="EMBL" id="KAJ2906135.1"/>
    </source>
</evidence>
<accession>A0AAD5RYI7</accession>
<dbReference type="EMBL" id="JAKWBI020000018">
    <property type="protein sequence ID" value="KAJ2906135.1"/>
    <property type="molecule type" value="Genomic_DNA"/>
</dbReference>